<dbReference type="InterPro" id="IPR039165">
    <property type="entry name" value="CREBRF"/>
</dbReference>
<keyword evidence="5" id="KW-1185">Reference proteome</keyword>
<gene>
    <name evidence="4" type="ORF">JZ751_007960</name>
</gene>
<feature type="compositionally biased region" description="Acidic residues" evidence="1">
    <location>
        <begin position="307"/>
        <end position="327"/>
    </location>
</feature>
<organism evidence="4 5">
    <name type="scientific">Albula glossodonta</name>
    <name type="common">roundjaw bonefish</name>
    <dbReference type="NCBI Taxonomy" id="121402"/>
    <lineage>
        <taxon>Eukaryota</taxon>
        <taxon>Metazoa</taxon>
        <taxon>Chordata</taxon>
        <taxon>Craniata</taxon>
        <taxon>Vertebrata</taxon>
        <taxon>Euteleostomi</taxon>
        <taxon>Actinopterygii</taxon>
        <taxon>Neopterygii</taxon>
        <taxon>Teleostei</taxon>
        <taxon>Albuliformes</taxon>
        <taxon>Albulidae</taxon>
        <taxon>Albula</taxon>
    </lineage>
</organism>
<feature type="region of interest" description="Disordered" evidence="1">
    <location>
        <begin position="268"/>
        <end position="383"/>
    </location>
</feature>
<reference evidence="4" key="1">
    <citation type="thesis" date="2021" institute="BYU ScholarsArchive" country="Provo, UT, USA">
        <title>Applications of and Algorithms for Genome Assembly and Genomic Analyses with an Emphasis on Marine Teleosts.</title>
        <authorList>
            <person name="Pickett B.D."/>
        </authorList>
    </citation>
    <scope>NUCLEOTIDE SEQUENCE</scope>
    <source>
        <strain evidence="4">HI-2016</strain>
    </source>
</reference>
<dbReference type="Proteomes" id="UP000824540">
    <property type="component" value="Unassembled WGS sequence"/>
</dbReference>
<dbReference type="OrthoDB" id="8931646at2759"/>
<dbReference type="InterPro" id="IPR004827">
    <property type="entry name" value="bZIP"/>
</dbReference>
<feature type="compositionally biased region" description="Basic and acidic residues" evidence="1">
    <location>
        <begin position="281"/>
        <end position="298"/>
    </location>
</feature>
<feature type="compositionally biased region" description="Low complexity" evidence="1">
    <location>
        <begin position="328"/>
        <end position="337"/>
    </location>
</feature>
<feature type="signal peptide" evidence="2">
    <location>
        <begin position="1"/>
        <end position="18"/>
    </location>
</feature>
<accession>A0A8T2P953</accession>
<dbReference type="PROSITE" id="PS00036">
    <property type="entry name" value="BZIP_BASIC"/>
    <property type="match status" value="1"/>
</dbReference>
<dbReference type="PANTHER" id="PTHR21552">
    <property type="entry name" value="ADULT RETINA PROTEIN"/>
    <property type="match status" value="1"/>
</dbReference>
<protein>
    <recommendedName>
        <fullName evidence="3">BZIP domain-containing protein</fullName>
    </recommendedName>
</protein>
<evidence type="ECO:0000313" key="5">
    <source>
        <dbReference type="Proteomes" id="UP000824540"/>
    </source>
</evidence>
<evidence type="ECO:0000259" key="3">
    <source>
        <dbReference type="PROSITE" id="PS00036"/>
    </source>
</evidence>
<evidence type="ECO:0000313" key="4">
    <source>
        <dbReference type="EMBL" id="KAG9346142.1"/>
    </source>
</evidence>
<dbReference type="GO" id="GO:0000977">
    <property type="term" value="F:RNA polymerase II transcription regulatory region sequence-specific DNA binding"/>
    <property type="evidence" value="ECO:0007669"/>
    <property type="project" value="TreeGrafter"/>
</dbReference>
<keyword evidence="2" id="KW-0732">Signal</keyword>
<sequence length="574" mass="62642">MLILTAVCCYLLMEGSRTHIIGISDRGTLDEGRQHPGYEYFCCADGPLPVQNKSPACRGVQSVTAEHAACLKTPQAPQRWPGLNGMEPVFGEAYGTNRSLWSSYPSTLSPLGSATDYDQGVVLMLGSPALPRKRPFELLSDLVDDGFSEDLHHEFWDISALDDLTRYSKGNAEGDLSNSEGMLMARWSSKDDLTVPTELTVPEPAPAPAQSPAQGGPLTNGSPSTAPCEETGPSGPEPPPLPSTTVAVEGEIRCREVVEVPVVVEVYQTEPETPSSPSPAPEHRREEHNYSLQADRHSASSQGSDSETADTEEEEEEEEDEAEEGAEAGDFSSSGGECDPEPISQAEPSQRPQKRRCFWEYNHGHGHGHSHGQGQGQEAGLKRGGFRWPLSWSSSTLPSSLYRREGASGNGKKGRRKARKTDASDLTPNPQKLRNIGEQLHKLNAAIDGMRHVNDLPVVARARSRKEKNKLASRACRLKKKAQHEANKIKLWGLNQEYDNLLGALLRIKDMIRQRVESSEVDNERGMTEKLESILKESAGPLVAGRTKDFVERILECSAAGQGQKGPQEQGQSV</sequence>
<proteinExistence type="predicted"/>
<feature type="region of interest" description="Disordered" evidence="1">
    <location>
        <begin position="397"/>
        <end position="432"/>
    </location>
</feature>
<comment type="caution">
    <text evidence="4">The sequence shown here is derived from an EMBL/GenBank/DDBJ whole genome shotgun (WGS) entry which is preliminary data.</text>
</comment>
<evidence type="ECO:0000256" key="2">
    <source>
        <dbReference type="SAM" id="SignalP"/>
    </source>
</evidence>
<dbReference type="AlphaFoldDB" id="A0A8T2P953"/>
<dbReference type="GO" id="GO:0006986">
    <property type="term" value="P:response to unfolded protein"/>
    <property type="evidence" value="ECO:0007669"/>
    <property type="project" value="InterPro"/>
</dbReference>
<feature type="chain" id="PRO_5035731299" description="BZIP domain-containing protein" evidence="2">
    <location>
        <begin position="19"/>
        <end position="574"/>
    </location>
</feature>
<dbReference type="GO" id="GO:0005634">
    <property type="term" value="C:nucleus"/>
    <property type="evidence" value="ECO:0007669"/>
    <property type="project" value="TreeGrafter"/>
</dbReference>
<feature type="region of interest" description="Disordered" evidence="1">
    <location>
        <begin position="197"/>
        <end position="245"/>
    </location>
</feature>
<dbReference type="EMBL" id="JAFBMS010000016">
    <property type="protein sequence ID" value="KAG9346142.1"/>
    <property type="molecule type" value="Genomic_DNA"/>
</dbReference>
<dbReference type="GO" id="GO:0000981">
    <property type="term" value="F:DNA-binding transcription factor activity, RNA polymerase II-specific"/>
    <property type="evidence" value="ECO:0007669"/>
    <property type="project" value="TreeGrafter"/>
</dbReference>
<name>A0A8T2P953_9TELE</name>
<evidence type="ECO:0000256" key="1">
    <source>
        <dbReference type="SAM" id="MobiDB-lite"/>
    </source>
</evidence>
<feature type="domain" description="BZIP" evidence="3">
    <location>
        <begin position="465"/>
        <end position="479"/>
    </location>
</feature>
<dbReference type="PANTHER" id="PTHR21552:SF2">
    <property type="entry name" value="CREB3 REGULATORY FACTOR"/>
    <property type="match status" value="1"/>
</dbReference>
<dbReference type="CDD" id="cd14809">
    <property type="entry name" value="bZIP_AUREO-like"/>
    <property type="match status" value="1"/>
</dbReference>